<organism evidence="2 3">
    <name type="scientific">Ogataea polymorpha</name>
    <dbReference type="NCBI Taxonomy" id="460523"/>
    <lineage>
        <taxon>Eukaryota</taxon>
        <taxon>Fungi</taxon>
        <taxon>Dikarya</taxon>
        <taxon>Ascomycota</taxon>
        <taxon>Saccharomycotina</taxon>
        <taxon>Pichiomycetes</taxon>
        <taxon>Pichiales</taxon>
        <taxon>Pichiaceae</taxon>
        <taxon>Ogataea</taxon>
    </lineage>
</organism>
<feature type="region of interest" description="Disordered" evidence="1">
    <location>
        <begin position="69"/>
        <end position="101"/>
    </location>
</feature>
<dbReference type="Proteomes" id="UP000788993">
    <property type="component" value="Unassembled WGS sequence"/>
</dbReference>
<keyword evidence="3" id="KW-1185">Reference proteome</keyword>
<feature type="non-terminal residue" evidence="2">
    <location>
        <position position="1"/>
    </location>
</feature>
<evidence type="ECO:0000313" key="2">
    <source>
        <dbReference type="EMBL" id="KAH3673579.1"/>
    </source>
</evidence>
<evidence type="ECO:0000313" key="3">
    <source>
        <dbReference type="Proteomes" id="UP000788993"/>
    </source>
</evidence>
<feature type="compositionally biased region" description="Acidic residues" evidence="1">
    <location>
        <begin position="79"/>
        <end position="101"/>
    </location>
</feature>
<reference evidence="2" key="1">
    <citation type="journal article" date="2021" name="Open Biol.">
        <title>Shared evolutionary footprints suggest mitochondrial oxidative damage underlies multiple complex I losses in fungi.</title>
        <authorList>
            <person name="Schikora-Tamarit M.A."/>
            <person name="Marcet-Houben M."/>
            <person name="Nosek J."/>
            <person name="Gabaldon T."/>
        </authorList>
    </citation>
    <scope>NUCLEOTIDE SEQUENCE</scope>
    <source>
        <strain evidence="2">NCAIM Y.01608</strain>
    </source>
</reference>
<dbReference type="EMBL" id="JAEUBD010000572">
    <property type="protein sequence ID" value="KAH3673579.1"/>
    <property type="molecule type" value="Genomic_DNA"/>
</dbReference>
<name>A0A9P8TCD7_9ASCO</name>
<protein>
    <recommendedName>
        <fullName evidence="4">Small-subunit processome Utp12 domain-containing protein</fullName>
    </recommendedName>
</protein>
<comment type="caution">
    <text evidence="2">The sequence shown here is derived from an EMBL/GenBank/DDBJ whole genome shotgun (WGS) entry which is preliminary data.</text>
</comment>
<evidence type="ECO:0000256" key="1">
    <source>
        <dbReference type="SAM" id="MobiDB-lite"/>
    </source>
</evidence>
<evidence type="ECO:0008006" key="4">
    <source>
        <dbReference type="Google" id="ProtNLM"/>
    </source>
</evidence>
<proteinExistence type="predicted"/>
<reference evidence="2" key="2">
    <citation type="submission" date="2021-01" db="EMBL/GenBank/DDBJ databases">
        <authorList>
            <person name="Schikora-Tamarit M.A."/>
        </authorList>
    </citation>
    <scope>NUCLEOTIDE SEQUENCE</scope>
    <source>
        <strain evidence="2">NCAIM Y.01608</strain>
    </source>
</reference>
<accession>A0A9P8TCD7</accession>
<sequence length="101" mass="11228">LLISKGGLISKDPESVALLKLLQAMLNENSRILPNLLALQGRLALLQSQLKLRNDIMSKKDTGAQNDVSFAESSVFLDGENDDYEFEEEAEDDKSDDEDED</sequence>
<gene>
    <name evidence="2" type="ORF">OGATHE_002149</name>
</gene>
<dbReference type="AlphaFoldDB" id="A0A9P8TCD7"/>